<proteinExistence type="predicted"/>
<dbReference type="SUPFAM" id="SSF49265">
    <property type="entry name" value="Fibronectin type III"/>
    <property type="match status" value="1"/>
</dbReference>
<dbReference type="Gene3D" id="2.60.40.4070">
    <property type="match status" value="1"/>
</dbReference>
<evidence type="ECO:0000259" key="2">
    <source>
        <dbReference type="PROSITE" id="PS50853"/>
    </source>
</evidence>
<feature type="domain" description="Fibronectin type-III" evidence="2">
    <location>
        <begin position="460"/>
        <end position="556"/>
    </location>
</feature>
<dbReference type="AlphaFoldDB" id="A0A7V3RIG2"/>
<keyword evidence="1" id="KW-0732">Signal</keyword>
<name>A0A7V3RIG2_UNCW3</name>
<evidence type="ECO:0000256" key="1">
    <source>
        <dbReference type="ARBA" id="ARBA00022729"/>
    </source>
</evidence>
<dbReference type="Pfam" id="PF13517">
    <property type="entry name" value="FG-GAP_3"/>
    <property type="match status" value="3"/>
</dbReference>
<dbReference type="InterPro" id="IPR028994">
    <property type="entry name" value="Integrin_alpha_N"/>
</dbReference>
<dbReference type="InterPro" id="IPR013517">
    <property type="entry name" value="FG-GAP"/>
</dbReference>
<dbReference type="Gene3D" id="2.130.10.130">
    <property type="entry name" value="Integrin alpha, N-terminal"/>
    <property type="match status" value="2"/>
</dbReference>
<dbReference type="SUPFAM" id="SSF69318">
    <property type="entry name" value="Integrin alpha N-terminal domain"/>
    <property type="match status" value="2"/>
</dbReference>
<organism evidence="3">
    <name type="scientific">candidate division WOR-3 bacterium</name>
    <dbReference type="NCBI Taxonomy" id="2052148"/>
    <lineage>
        <taxon>Bacteria</taxon>
        <taxon>Bacteria division WOR-3</taxon>
    </lineage>
</organism>
<comment type="caution">
    <text evidence="3">The sequence shown here is derived from an EMBL/GenBank/DDBJ whole genome shotgun (WGS) entry which is preliminary data.</text>
</comment>
<dbReference type="CDD" id="cd00063">
    <property type="entry name" value="FN3"/>
    <property type="match status" value="1"/>
</dbReference>
<dbReference type="PANTHER" id="PTHR44103">
    <property type="entry name" value="PROPROTEIN CONVERTASE P"/>
    <property type="match status" value="1"/>
</dbReference>
<dbReference type="PANTHER" id="PTHR44103:SF1">
    <property type="entry name" value="PROPROTEIN CONVERTASE P"/>
    <property type="match status" value="1"/>
</dbReference>
<dbReference type="EMBL" id="DTOZ01000161">
    <property type="protein sequence ID" value="HGE78646.1"/>
    <property type="molecule type" value="Genomic_DNA"/>
</dbReference>
<dbReference type="InterPro" id="IPR013783">
    <property type="entry name" value="Ig-like_fold"/>
</dbReference>
<accession>A0A7V3RIG2</accession>
<sequence>MSIFIICILLNSPIETITPDVEAKTYTIRESASDWIQTFTPPQQMPNWPKTIGVSPYYAPSGASLADINNDGDLEIIVGSTNNQVYIWDYQGNLMPGWPVTVGGAVQAKAAVGDIDNNGDMEIVVAARNGYVYVFNHDGTSFPNWPQNANGVLGFIAPVLFDLDRDGDLEIIMAQMQSGQPGHVYVWHHNGTVYQGWPQNTDYLAVASVAVGDIDNDSLFEIVCLSYYSVYVWDQNGNTEPGWPKLNVAGGMSYAQPVLADLDNDGDLEILHSYYTGGQNYVGIYHHDGINFANWPQTYPGPQTYTMPVVGDIDGDGDLEIFGGGHVFGGPNLLARHHNGTQVNGWPVNCNMMECSPIVFDVDNDKLREVLIADNSNPGNFYAYEGNGSLVTDWPISIPSAAVVNSPSVGDVDLDGDIEIALLVSNGTVNLWTLQNVPYCGYYTDWGTFYHDQWNTGWFHPGPPHNLSATPVLDHINLVWQKNKEPDIAGYNIYRSETSGGPYAKINTSLVTDTTYDDYQITPGITYHYCVTAQIKSFAESRLSSEASAQLGIKEKNTSPLLFIEANPNPFNNATKIRFQIPTHRAEGQSGGEVLMKIYNASGRLVKGFSALTSYQSEIIWLGDDQMGKKVPNGIYFVEMVLDRERFIKKIVKFD</sequence>
<gene>
    <name evidence="3" type="ORF">ENX68_06610</name>
</gene>
<dbReference type="Gene3D" id="2.60.40.10">
    <property type="entry name" value="Immunoglobulins"/>
    <property type="match status" value="1"/>
</dbReference>
<evidence type="ECO:0000313" key="3">
    <source>
        <dbReference type="EMBL" id="HGE78646.1"/>
    </source>
</evidence>
<protein>
    <recommendedName>
        <fullName evidence="2">Fibronectin type-III domain-containing protein</fullName>
    </recommendedName>
</protein>
<reference evidence="3" key="1">
    <citation type="journal article" date="2020" name="mSystems">
        <title>Genome- and Community-Level Interaction Insights into Carbon Utilization and Element Cycling Functions of Hydrothermarchaeota in Hydrothermal Sediment.</title>
        <authorList>
            <person name="Zhou Z."/>
            <person name="Liu Y."/>
            <person name="Xu W."/>
            <person name="Pan J."/>
            <person name="Luo Z.H."/>
            <person name="Li M."/>
        </authorList>
    </citation>
    <scope>NUCLEOTIDE SEQUENCE [LARGE SCALE GENOMIC DNA]</scope>
    <source>
        <strain evidence="3">SpSt-961</strain>
    </source>
</reference>
<dbReference type="InterPro" id="IPR003961">
    <property type="entry name" value="FN3_dom"/>
</dbReference>
<dbReference type="PROSITE" id="PS50853">
    <property type="entry name" value="FN3"/>
    <property type="match status" value="1"/>
</dbReference>
<dbReference type="InterPro" id="IPR036116">
    <property type="entry name" value="FN3_sf"/>
</dbReference>